<dbReference type="Proteomes" id="UP000015101">
    <property type="component" value="Unassembled WGS sequence"/>
</dbReference>
<feature type="region of interest" description="Disordered" evidence="1">
    <location>
        <begin position="160"/>
        <end position="187"/>
    </location>
</feature>
<dbReference type="HOGENOM" id="CLU_809573_0_0_1"/>
<dbReference type="OrthoDB" id="660555at2759"/>
<protein>
    <recommendedName>
        <fullName evidence="2">GOLD domain-containing protein</fullName>
    </recommendedName>
</protein>
<keyword evidence="5" id="KW-1185">Reference proteome</keyword>
<feature type="compositionally biased region" description="Low complexity" evidence="1">
    <location>
        <begin position="40"/>
        <end position="76"/>
    </location>
</feature>
<dbReference type="SUPFAM" id="SSF101576">
    <property type="entry name" value="Supernatant protein factor (SPF), C-terminal domain"/>
    <property type="match status" value="1"/>
</dbReference>
<feature type="region of interest" description="Disordered" evidence="1">
    <location>
        <begin position="245"/>
        <end position="281"/>
    </location>
</feature>
<dbReference type="KEGG" id="hro:HELRODRAFT_190130"/>
<dbReference type="EMBL" id="AMQM01002700">
    <property type="status" value="NOT_ANNOTATED_CDS"/>
    <property type="molecule type" value="Genomic_DNA"/>
</dbReference>
<dbReference type="PANTHER" id="PTHR46753:SF2">
    <property type="entry name" value="FYVE AND COILED-COIL DOMAIN-CONTAINING PROTEIN 1"/>
    <property type="match status" value="1"/>
</dbReference>
<dbReference type="CTD" id="20211498"/>
<dbReference type="InterPro" id="IPR036598">
    <property type="entry name" value="GOLD_dom_sf"/>
</dbReference>
<gene>
    <name evidence="4" type="primary">20211498</name>
    <name evidence="3" type="ORF">HELRODRAFT_190130</name>
</gene>
<proteinExistence type="predicted"/>
<dbReference type="STRING" id="6412.T1FRQ1"/>
<reference evidence="5" key="1">
    <citation type="submission" date="2012-12" db="EMBL/GenBank/DDBJ databases">
        <authorList>
            <person name="Hellsten U."/>
            <person name="Grimwood J."/>
            <person name="Chapman J.A."/>
            <person name="Shapiro H."/>
            <person name="Aerts A."/>
            <person name="Otillar R.P."/>
            <person name="Terry A.Y."/>
            <person name="Boore J.L."/>
            <person name="Simakov O."/>
            <person name="Marletaz F."/>
            <person name="Cho S.-J."/>
            <person name="Edsinger-Gonzales E."/>
            <person name="Havlak P."/>
            <person name="Kuo D.-H."/>
            <person name="Larsson T."/>
            <person name="Lv J."/>
            <person name="Arendt D."/>
            <person name="Savage R."/>
            <person name="Osoegawa K."/>
            <person name="de Jong P."/>
            <person name="Lindberg D.R."/>
            <person name="Seaver E.C."/>
            <person name="Weisblat D.A."/>
            <person name="Putnam N.H."/>
            <person name="Grigoriev I.V."/>
            <person name="Rokhsar D.S."/>
        </authorList>
    </citation>
    <scope>NUCLEOTIDE SEQUENCE</scope>
</reference>
<feature type="domain" description="GOLD" evidence="2">
    <location>
        <begin position="188"/>
        <end position="337"/>
    </location>
</feature>
<dbReference type="PROSITE" id="PS50866">
    <property type="entry name" value="GOLD"/>
    <property type="match status" value="1"/>
</dbReference>
<sequence>MLKKDVGLLKEKVIQLLRDKESLWRQCEELKDDKMMLYEQLQQHSSSSHLQQSSSSHSQQSSSLPPSSQKSSLSSSLPPPTPSSSSSSSSSLPAEVTSSALSRLMTSLVLQTSNLYDVICIDEVIEASIFNMKNDETNTFLDVIDLNSYYNQSLTSPSLSQLPESSSSSSSLAQTQSSLSSQPSSSSSSWLVKHLEATAGKIIFLPVRMSRDFIDNLHWSFNTHPKGITFSIVFKDEMTSSLTSSVTPTTSQLSSSSSSSSSSIVTTTATEPSSVQRSSSRHPISTIDIIFPPTKLQSHLKDVVASLVPNKSGMYIFIFDNSFNKVTTKKVNLHLKAVYRPIA</sequence>
<dbReference type="Gene3D" id="2.60.120.680">
    <property type="entry name" value="GOLD domain"/>
    <property type="match status" value="1"/>
</dbReference>
<evidence type="ECO:0000313" key="4">
    <source>
        <dbReference type="EnsemblMetazoa" id="HelroP190130"/>
    </source>
</evidence>
<evidence type="ECO:0000313" key="3">
    <source>
        <dbReference type="EMBL" id="ESO10664.1"/>
    </source>
</evidence>
<evidence type="ECO:0000259" key="2">
    <source>
        <dbReference type="PROSITE" id="PS50866"/>
    </source>
</evidence>
<dbReference type="RefSeq" id="XP_009010933.1">
    <property type="nucleotide sequence ID" value="XM_009012685.1"/>
</dbReference>
<dbReference type="EMBL" id="KB095858">
    <property type="protein sequence ID" value="ESO10664.1"/>
    <property type="molecule type" value="Genomic_DNA"/>
</dbReference>
<reference evidence="3 5" key="2">
    <citation type="journal article" date="2013" name="Nature">
        <title>Insights into bilaterian evolution from three spiralian genomes.</title>
        <authorList>
            <person name="Simakov O."/>
            <person name="Marletaz F."/>
            <person name="Cho S.J."/>
            <person name="Edsinger-Gonzales E."/>
            <person name="Havlak P."/>
            <person name="Hellsten U."/>
            <person name="Kuo D.H."/>
            <person name="Larsson T."/>
            <person name="Lv J."/>
            <person name="Arendt D."/>
            <person name="Savage R."/>
            <person name="Osoegawa K."/>
            <person name="de Jong P."/>
            <person name="Grimwood J."/>
            <person name="Chapman J.A."/>
            <person name="Shapiro H."/>
            <person name="Aerts A."/>
            <person name="Otillar R.P."/>
            <person name="Terry A.Y."/>
            <person name="Boore J.L."/>
            <person name="Grigoriev I.V."/>
            <person name="Lindberg D.R."/>
            <person name="Seaver E.C."/>
            <person name="Weisblat D.A."/>
            <person name="Putnam N.H."/>
            <person name="Rokhsar D.S."/>
        </authorList>
    </citation>
    <scope>NUCLEOTIDE SEQUENCE</scope>
</reference>
<dbReference type="InParanoid" id="T1FRQ1"/>
<organism evidence="4 5">
    <name type="scientific">Helobdella robusta</name>
    <name type="common">Californian leech</name>
    <dbReference type="NCBI Taxonomy" id="6412"/>
    <lineage>
        <taxon>Eukaryota</taxon>
        <taxon>Metazoa</taxon>
        <taxon>Spiralia</taxon>
        <taxon>Lophotrochozoa</taxon>
        <taxon>Annelida</taxon>
        <taxon>Clitellata</taxon>
        <taxon>Hirudinea</taxon>
        <taxon>Rhynchobdellida</taxon>
        <taxon>Glossiphoniidae</taxon>
        <taxon>Helobdella</taxon>
    </lineage>
</organism>
<name>T1FRQ1_HELRO</name>
<dbReference type="EnsemblMetazoa" id="HelroT190130">
    <property type="protein sequence ID" value="HelroP190130"/>
    <property type="gene ID" value="HelroG190130"/>
</dbReference>
<dbReference type="InterPro" id="IPR009038">
    <property type="entry name" value="GOLD_dom"/>
</dbReference>
<dbReference type="AlphaFoldDB" id="T1FRQ1"/>
<dbReference type="GeneID" id="20211498"/>
<feature type="compositionally biased region" description="Low complexity" evidence="1">
    <location>
        <begin position="83"/>
        <end position="92"/>
    </location>
</feature>
<dbReference type="PANTHER" id="PTHR46753">
    <property type="entry name" value="FYVE AND COILED-COIL DOMAIN-CONTAINING PROTEIN 1"/>
    <property type="match status" value="1"/>
</dbReference>
<evidence type="ECO:0000256" key="1">
    <source>
        <dbReference type="SAM" id="MobiDB-lite"/>
    </source>
</evidence>
<feature type="compositionally biased region" description="Polar residues" evidence="1">
    <location>
        <begin position="271"/>
        <end position="281"/>
    </location>
</feature>
<feature type="compositionally biased region" description="Low complexity" evidence="1">
    <location>
        <begin position="245"/>
        <end position="270"/>
    </location>
</feature>
<evidence type="ECO:0000313" key="5">
    <source>
        <dbReference type="Proteomes" id="UP000015101"/>
    </source>
</evidence>
<accession>T1FRQ1</accession>
<reference evidence="4" key="3">
    <citation type="submission" date="2015-06" db="UniProtKB">
        <authorList>
            <consortium name="EnsemblMetazoa"/>
        </authorList>
    </citation>
    <scope>IDENTIFICATION</scope>
</reference>
<feature type="region of interest" description="Disordered" evidence="1">
    <location>
        <begin position="38"/>
        <end position="92"/>
    </location>
</feature>